<dbReference type="Proteomes" id="UP001596147">
    <property type="component" value="Unassembled WGS sequence"/>
</dbReference>
<dbReference type="InterPro" id="IPR017263">
    <property type="entry name" value="UCP037692"/>
</dbReference>
<organism evidence="1 2">
    <name type="scientific">Lederbergia graminis</name>
    <dbReference type="NCBI Taxonomy" id="735518"/>
    <lineage>
        <taxon>Bacteria</taxon>
        <taxon>Bacillati</taxon>
        <taxon>Bacillota</taxon>
        <taxon>Bacilli</taxon>
        <taxon>Bacillales</taxon>
        <taxon>Bacillaceae</taxon>
        <taxon>Lederbergia</taxon>
    </lineage>
</organism>
<proteinExistence type="predicted"/>
<comment type="caution">
    <text evidence="1">The sequence shown here is derived from an EMBL/GenBank/DDBJ whole genome shotgun (WGS) entry which is preliminary data.</text>
</comment>
<dbReference type="EMBL" id="JBHSMC010000011">
    <property type="protein sequence ID" value="MFC5464737.1"/>
    <property type="molecule type" value="Genomic_DNA"/>
</dbReference>
<protein>
    <submittedName>
        <fullName evidence="1">DUF5342 family protein</fullName>
    </submittedName>
</protein>
<evidence type="ECO:0000313" key="1">
    <source>
        <dbReference type="EMBL" id="MFC5464737.1"/>
    </source>
</evidence>
<dbReference type="RefSeq" id="WP_382350007.1">
    <property type="nucleotide sequence ID" value="NZ_JBHSMC010000011.1"/>
</dbReference>
<name>A0ABW0LIH1_9BACI</name>
<evidence type="ECO:0000313" key="2">
    <source>
        <dbReference type="Proteomes" id="UP001596147"/>
    </source>
</evidence>
<accession>A0ABW0LIH1</accession>
<dbReference type="PIRSF" id="PIRSF037692">
    <property type="entry name" value="UCP037692"/>
    <property type="match status" value="1"/>
</dbReference>
<gene>
    <name evidence="1" type="ORF">ACFPM4_08215</name>
</gene>
<sequence length="72" mass="8832">MLHHFQVKPIFDDGRLPGWIFSFYFEQTNYNGKYHPNGSIEWTNRSPMKQHISKIEKHIHDLMIYHIYDVQR</sequence>
<keyword evidence="2" id="KW-1185">Reference proteome</keyword>
<dbReference type="Pfam" id="PF17277">
    <property type="entry name" value="DUF5342"/>
    <property type="match status" value="1"/>
</dbReference>
<reference evidence="2" key="1">
    <citation type="journal article" date="2019" name="Int. J. Syst. Evol. Microbiol.">
        <title>The Global Catalogue of Microorganisms (GCM) 10K type strain sequencing project: providing services to taxonomists for standard genome sequencing and annotation.</title>
        <authorList>
            <consortium name="The Broad Institute Genomics Platform"/>
            <consortium name="The Broad Institute Genome Sequencing Center for Infectious Disease"/>
            <person name="Wu L."/>
            <person name="Ma J."/>
        </authorList>
    </citation>
    <scope>NUCLEOTIDE SEQUENCE [LARGE SCALE GENOMIC DNA]</scope>
    <source>
        <strain evidence="2">CGMCC 1.12237</strain>
    </source>
</reference>